<reference evidence="2 3" key="1">
    <citation type="submission" date="2024-06" db="EMBL/GenBank/DDBJ databases">
        <title>Sorghum-associated microbial communities from plants grown in Nebraska, USA.</title>
        <authorList>
            <person name="Schachtman D."/>
        </authorList>
    </citation>
    <scope>NUCLEOTIDE SEQUENCE [LARGE SCALE GENOMIC DNA]</scope>
    <source>
        <strain evidence="2 3">1757</strain>
    </source>
</reference>
<gene>
    <name evidence="2" type="ORF">ABIE04_002729</name>
</gene>
<keyword evidence="1" id="KW-0812">Transmembrane</keyword>
<dbReference type="Proteomes" id="UP001549251">
    <property type="component" value="Unassembled WGS sequence"/>
</dbReference>
<keyword evidence="1" id="KW-1133">Transmembrane helix</keyword>
<keyword evidence="3" id="KW-1185">Reference proteome</keyword>
<keyword evidence="1" id="KW-0472">Membrane</keyword>
<proteinExistence type="predicted"/>
<dbReference type="EMBL" id="JBEPSD010000002">
    <property type="protein sequence ID" value="MET4570368.1"/>
    <property type="molecule type" value="Genomic_DNA"/>
</dbReference>
<feature type="transmembrane region" description="Helical" evidence="1">
    <location>
        <begin position="68"/>
        <end position="87"/>
    </location>
</feature>
<evidence type="ECO:0000313" key="3">
    <source>
        <dbReference type="Proteomes" id="UP001549251"/>
    </source>
</evidence>
<name>A0ABV2PZU5_9GAMM</name>
<accession>A0ABV2PZU5</accession>
<comment type="caution">
    <text evidence="2">The sequence shown here is derived from an EMBL/GenBank/DDBJ whole genome shotgun (WGS) entry which is preliminary data.</text>
</comment>
<evidence type="ECO:0000256" key="1">
    <source>
        <dbReference type="SAM" id="Phobius"/>
    </source>
</evidence>
<dbReference type="RefSeq" id="WP_354551224.1">
    <property type="nucleotide sequence ID" value="NZ_JBEPSD010000002.1"/>
</dbReference>
<feature type="transmembrane region" description="Helical" evidence="1">
    <location>
        <begin position="29"/>
        <end position="48"/>
    </location>
</feature>
<protein>
    <submittedName>
        <fullName evidence="2">Uncharacterized protein</fullName>
    </submittedName>
</protein>
<organism evidence="2 3">
    <name type="scientific">Rhodanobacter soli</name>
    <dbReference type="NCBI Taxonomy" id="590609"/>
    <lineage>
        <taxon>Bacteria</taxon>
        <taxon>Pseudomonadati</taxon>
        <taxon>Pseudomonadota</taxon>
        <taxon>Gammaproteobacteria</taxon>
        <taxon>Lysobacterales</taxon>
        <taxon>Rhodanobacteraceae</taxon>
        <taxon>Rhodanobacter</taxon>
    </lineage>
</organism>
<evidence type="ECO:0000313" key="2">
    <source>
        <dbReference type="EMBL" id="MET4570368.1"/>
    </source>
</evidence>
<sequence length="94" mass="10512">MSNRNRKSIGEQLLEALIWSFAGSYLRSLWSGVILVLLLSVVVPWWAISAGQGSPFAVVFWSVANYSSIAGMVAGVTFGMATIWKLWRWERYGI</sequence>